<dbReference type="InterPro" id="IPR050539">
    <property type="entry name" value="ThrE_Dicarb/AminoAcid_Exp"/>
</dbReference>
<evidence type="ECO:0000313" key="9">
    <source>
        <dbReference type="EMBL" id="TQQ83973.1"/>
    </source>
</evidence>
<dbReference type="PANTHER" id="PTHR34390">
    <property type="entry name" value="UPF0442 PROTEIN YJJB-RELATED"/>
    <property type="match status" value="1"/>
</dbReference>
<feature type="transmembrane region" description="Helical" evidence="7">
    <location>
        <begin position="122"/>
        <end position="139"/>
    </location>
</feature>
<comment type="subcellular location">
    <subcellularLocation>
        <location evidence="1">Cell membrane</location>
        <topology evidence="1">Multi-pass membrane protein</topology>
    </subcellularLocation>
</comment>
<keyword evidence="10" id="KW-1185">Reference proteome</keyword>
<reference evidence="9 10" key="1">
    <citation type="submission" date="2019-02" db="EMBL/GenBank/DDBJ databases">
        <title>Peptostreptococcaceae bacterium ZHW00191 nov., a new bacterium isolated from the human gut.</title>
        <authorList>
            <person name="Zhou H.-W."/>
            <person name="Chen X.-J."/>
        </authorList>
    </citation>
    <scope>NUCLEOTIDE SEQUENCE [LARGE SCALE GENOMIC DNA]</scope>
    <source>
        <strain evidence="9 10">ZHW00191</strain>
    </source>
</reference>
<feature type="transmembrane region" description="Helical" evidence="7">
    <location>
        <begin position="237"/>
        <end position="256"/>
    </location>
</feature>
<comment type="similarity">
    <text evidence="6">Belongs to the ThrE exporter (TC 2.A.79) family.</text>
</comment>
<feature type="transmembrane region" description="Helical" evidence="7">
    <location>
        <begin position="145"/>
        <end position="161"/>
    </location>
</feature>
<keyword evidence="5 7" id="KW-0472">Membrane</keyword>
<gene>
    <name evidence="9" type="ORF">EXD82_09305</name>
</gene>
<evidence type="ECO:0000256" key="7">
    <source>
        <dbReference type="SAM" id="Phobius"/>
    </source>
</evidence>
<dbReference type="OrthoDB" id="9813917at2"/>
<protein>
    <submittedName>
        <fullName evidence="9">Threonine/serine exporter</fullName>
    </submittedName>
</protein>
<dbReference type="RefSeq" id="WP_142536640.1">
    <property type="nucleotide sequence ID" value="NZ_SGJB01000019.1"/>
</dbReference>
<evidence type="ECO:0000256" key="3">
    <source>
        <dbReference type="ARBA" id="ARBA00022692"/>
    </source>
</evidence>
<dbReference type="InterPro" id="IPR010619">
    <property type="entry name" value="ThrE-like_N"/>
</dbReference>
<dbReference type="GO" id="GO:0015744">
    <property type="term" value="P:succinate transport"/>
    <property type="evidence" value="ECO:0007669"/>
    <property type="project" value="TreeGrafter"/>
</dbReference>
<dbReference type="Pfam" id="PF06738">
    <property type="entry name" value="ThrE"/>
    <property type="match status" value="1"/>
</dbReference>
<dbReference type="GO" id="GO:0005886">
    <property type="term" value="C:plasma membrane"/>
    <property type="evidence" value="ECO:0007669"/>
    <property type="project" value="UniProtKB-SubCell"/>
</dbReference>
<accession>A0A544QTF8</accession>
<sequence length="262" mass="28820">MDAAQEKEYKKNVLKLALFVGELMIKNGAETSRVEDSVLRICRSQGFHHANVFTTPTVVIISDEKFDGFCFMKTIDKRGINLNKISLLNNFSREFCSIKNPDIDKAIAELYEIDRTPPYPSWFFYSCTGLASACFAYIIGGNQLLNFIFTFIVAIIGDIIYDKIMKISSISAFSCVVSSFAITVLGVIFTELKIISTPTMLIVGSIMPLLPGVAVIKSIRDLIAGNLISGISRIFDAFMVLLAIASGVGVVLDLWLKMGGVL</sequence>
<evidence type="ECO:0000256" key="5">
    <source>
        <dbReference type="ARBA" id="ARBA00023136"/>
    </source>
</evidence>
<evidence type="ECO:0000256" key="4">
    <source>
        <dbReference type="ARBA" id="ARBA00022989"/>
    </source>
</evidence>
<feature type="transmembrane region" description="Helical" evidence="7">
    <location>
        <begin position="170"/>
        <end position="189"/>
    </location>
</feature>
<feature type="domain" description="Threonine/serine exporter-like N-terminal" evidence="8">
    <location>
        <begin position="16"/>
        <end position="254"/>
    </location>
</feature>
<evidence type="ECO:0000256" key="1">
    <source>
        <dbReference type="ARBA" id="ARBA00004651"/>
    </source>
</evidence>
<keyword evidence="4 7" id="KW-1133">Transmembrane helix</keyword>
<dbReference type="AlphaFoldDB" id="A0A544QTF8"/>
<evidence type="ECO:0000256" key="2">
    <source>
        <dbReference type="ARBA" id="ARBA00022475"/>
    </source>
</evidence>
<keyword evidence="2" id="KW-1003">Cell membrane</keyword>
<keyword evidence="3 7" id="KW-0812">Transmembrane</keyword>
<dbReference type="PANTHER" id="PTHR34390:SF2">
    <property type="entry name" value="SUCCINATE TRANSPORTER SUBUNIT YJJP-RELATED"/>
    <property type="match status" value="1"/>
</dbReference>
<evidence type="ECO:0000259" key="8">
    <source>
        <dbReference type="Pfam" id="PF06738"/>
    </source>
</evidence>
<name>A0A544QTF8_9FIRM</name>
<proteinExistence type="inferred from homology"/>
<feature type="transmembrane region" description="Helical" evidence="7">
    <location>
        <begin position="195"/>
        <end position="216"/>
    </location>
</feature>
<evidence type="ECO:0000313" key="10">
    <source>
        <dbReference type="Proteomes" id="UP000317863"/>
    </source>
</evidence>
<dbReference type="EMBL" id="SGJB01000019">
    <property type="protein sequence ID" value="TQQ83973.1"/>
    <property type="molecule type" value="Genomic_DNA"/>
</dbReference>
<evidence type="ECO:0000256" key="6">
    <source>
        <dbReference type="ARBA" id="ARBA00034125"/>
    </source>
</evidence>
<comment type="caution">
    <text evidence="9">The sequence shown here is derived from an EMBL/GenBank/DDBJ whole genome shotgun (WGS) entry which is preliminary data.</text>
</comment>
<organism evidence="9 10">
    <name type="scientific">Peptacetobacter hominis</name>
    <dbReference type="NCBI Taxonomy" id="2743610"/>
    <lineage>
        <taxon>Bacteria</taxon>
        <taxon>Bacillati</taxon>
        <taxon>Bacillota</taxon>
        <taxon>Clostridia</taxon>
        <taxon>Peptostreptococcales</taxon>
        <taxon>Peptostreptococcaceae</taxon>
        <taxon>Peptacetobacter</taxon>
    </lineage>
</organism>
<dbReference type="GO" id="GO:0022857">
    <property type="term" value="F:transmembrane transporter activity"/>
    <property type="evidence" value="ECO:0007669"/>
    <property type="project" value="InterPro"/>
</dbReference>
<dbReference type="Proteomes" id="UP000317863">
    <property type="component" value="Unassembled WGS sequence"/>
</dbReference>